<keyword evidence="15 18" id="KW-1133">Transmembrane helix</keyword>
<dbReference type="InterPro" id="IPR004014">
    <property type="entry name" value="ATPase_P-typ_cation-transptr_N"/>
</dbReference>
<evidence type="ECO:0000313" key="21">
    <source>
        <dbReference type="Proteomes" id="UP001652741"/>
    </source>
</evidence>
<dbReference type="SUPFAM" id="SSF81653">
    <property type="entry name" value="Calcium ATPase, transduction domain A"/>
    <property type="match status" value="1"/>
</dbReference>
<feature type="transmembrane region" description="Helical" evidence="18">
    <location>
        <begin position="147"/>
        <end position="166"/>
    </location>
</feature>
<sequence length="1236" mass="136244">MANNSYSGVKNSTANHHGDFGCSLKDLRSLMELRGAEAIGKIGESYGDVQGLCTRLKTSPVDGLSGQPADIDKRKEVFGQNLIPPKKPKTFLQLVWEALQDVTLIILEVAAIVSLGLSFYRPPDAEREHCGSAAGGVEDDGEAEAGWIEGAAILLSVVCVVLVTAFNDWSKEKQFRGLQSRIEQEQKFAVVRGGQVIQIPVAEIVVGDVAQIKYGDLLPSDGILIQGNDLKIDESSLTGESDHVKKTLDRDPMLLSGTHVMEGSGKMLVTAVGENSQTGIIFALLGASEEDDDDEEKEAKKKEKKEKKKQDGAAENRKKAKAADGAAMEMQPLNSDEVDIDEKRKSNLKEKKEKSVLQGKLTKLAVQIGKAGLVMSAITVIILVVLFVVDTFWVQGLPWHKDCTPIYVQFFVKFFIIGVTVLVVAVPEGLPLAVTISLAYSVKKMMKDNNLVRHLDACETMGNATAICSDKTGTLTMNRMTVVQAYVADKHYRNVPEPQLVPAAIMDILVLGISVNSAYTTNIMSPEKEGGLPRQVGNKTECALLGFANDLKRDYQAIRNEIPEEKLYKVYTFNSCRKSMSTVLKNADGSFRMFSKGASEILLKKCSKLLTASGETKVFRPRDREDMVKKVIEPMASEGLRTICLAYRDFPVSEGEPDWDQENDILTSLTCVCVVGIEDPVRPEVPDAIKKCQRAGITVRMVTGDNINTARAIATKCGILQPGDEFLCMEGKEFNRRIRNEKGEIEQERIDKIWPKLRVLARSSPTDKHTLVKGIIDSTVLEQRQVVAVTGDGTNDGPALKKADVGFAMGIAGTDVAKEASDIILTDDNFSSIVKAVMWGRNVYDSISKFLQFQLTVNVVAVIVAFTGACITQDSPLKAVQMLWVNLIMDTFASLALATEPPTESLLLRKPYGRNKPLISRTMMKNILGHGVYQLIIIFTLLFVGEQIFDIDSGRYAPLHSPPSEHYTIIFNTFVLLQLFNEINARKIHGERNVFDGIFNNLIFCSIVFGTFIIQIVIVQWGGKPFSCVGLSIDQWLWCTFLGFSSLLWGQLISSIPTKSLRFLKSAGHGTQRQEIPDEELEDMEEMEEIDHAERELRRGQILWFRGLNRIQTQIRVVNAFRSSLSPYEGLEKPESRSSIHNFMTHPEFRIEDSEPSIPLIDDTDAEDDAPTKRNSASPRNATPTPPSPSLSPTPSPNQNNNAVDSGNNHLYVEGNKATGTPSAPGSPLHSLETSL</sequence>
<dbReference type="InterPro" id="IPR059000">
    <property type="entry name" value="ATPase_P-type_domA"/>
</dbReference>
<dbReference type="InterPro" id="IPR023298">
    <property type="entry name" value="ATPase_P-typ_TM_dom_sf"/>
</dbReference>
<evidence type="ECO:0000256" key="7">
    <source>
        <dbReference type="ARBA" id="ARBA00022692"/>
    </source>
</evidence>
<evidence type="ECO:0000256" key="12">
    <source>
        <dbReference type="ARBA" id="ARBA00022842"/>
    </source>
</evidence>
<dbReference type="InterPro" id="IPR036412">
    <property type="entry name" value="HAD-like_sf"/>
</dbReference>
<dbReference type="Gene3D" id="2.70.150.10">
    <property type="entry name" value="Calcium-transporting ATPase, cytoplasmic transduction domain A"/>
    <property type="match status" value="1"/>
</dbReference>
<dbReference type="SUPFAM" id="SSF81665">
    <property type="entry name" value="Calcium ATPase, transmembrane domain M"/>
    <property type="match status" value="1"/>
</dbReference>
<feature type="compositionally biased region" description="Pro residues" evidence="19">
    <location>
        <begin position="1184"/>
        <end position="1196"/>
    </location>
</feature>
<evidence type="ECO:0000256" key="10">
    <source>
        <dbReference type="ARBA" id="ARBA00022837"/>
    </source>
</evidence>
<dbReference type="NCBIfam" id="TIGR01494">
    <property type="entry name" value="ATPase_P-type"/>
    <property type="match status" value="3"/>
</dbReference>
<comment type="similarity">
    <text evidence="2 18">Belongs to the cation transport ATPase (P-type) (TC 3.A.3) family. Type IIB subfamily.</text>
</comment>
<dbReference type="PRINTS" id="PR00119">
    <property type="entry name" value="CATATPASE"/>
</dbReference>
<keyword evidence="14" id="KW-1278">Translocase</keyword>
<evidence type="ECO:0000259" key="20">
    <source>
        <dbReference type="SMART" id="SM00831"/>
    </source>
</evidence>
<evidence type="ECO:0000256" key="1">
    <source>
        <dbReference type="ARBA" id="ARBA00004651"/>
    </source>
</evidence>
<evidence type="ECO:0000256" key="19">
    <source>
        <dbReference type="SAM" id="MobiDB-lite"/>
    </source>
</evidence>
<evidence type="ECO:0000256" key="6">
    <source>
        <dbReference type="ARBA" id="ARBA00022568"/>
    </source>
</evidence>
<dbReference type="Pfam" id="PF13246">
    <property type="entry name" value="Cation_ATPase"/>
    <property type="match status" value="1"/>
</dbReference>
<dbReference type="Gene3D" id="3.40.50.1000">
    <property type="entry name" value="HAD superfamily/HAD-like"/>
    <property type="match status" value="1"/>
</dbReference>
<keyword evidence="21" id="KW-1185">Reference proteome</keyword>
<comment type="function">
    <text evidence="18">Catalyzes the hydrolysis of ATP coupled with the transport of calcium.</text>
</comment>
<evidence type="ECO:0000256" key="15">
    <source>
        <dbReference type="ARBA" id="ARBA00022989"/>
    </source>
</evidence>
<evidence type="ECO:0000256" key="9">
    <source>
        <dbReference type="ARBA" id="ARBA00022741"/>
    </source>
</evidence>
<keyword evidence="16 18" id="KW-0406">Ion transport</keyword>
<dbReference type="Pfam" id="PF00690">
    <property type="entry name" value="Cation_ATPase_N"/>
    <property type="match status" value="1"/>
</dbReference>
<keyword evidence="13" id="KW-0112">Calmodulin-binding</keyword>
<feature type="domain" description="Cation-transporting P-type ATPase N-terminal" evidence="20">
    <location>
        <begin position="43"/>
        <end position="119"/>
    </location>
</feature>
<feature type="transmembrane region" description="Helical" evidence="18">
    <location>
        <begin position="373"/>
        <end position="394"/>
    </location>
</feature>
<protein>
    <recommendedName>
        <fullName evidence="18">Calcium-transporting ATPase</fullName>
        <ecNumber evidence="18">7.2.2.10</ecNumber>
    </recommendedName>
</protein>
<dbReference type="InterPro" id="IPR044492">
    <property type="entry name" value="P_typ_ATPase_HD_dom"/>
</dbReference>
<feature type="compositionally biased region" description="Polar residues" evidence="19">
    <location>
        <begin position="1198"/>
        <end position="1209"/>
    </location>
</feature>
<accession>A0ABM3DB29</accession>
<dbReference type="RefSeq" id="XP_045556011.1">
    <property type="nucleotide sequence ID" value="XM_045700055.1"/>
</dbReference>
<evidence type="ECO:0000256" key="4">
    <source>
        <dbReference type="ARBA" id="ARBA00022475"/>
    </source>
</evidence>
<dbReference type="PRINTS" id="PR00121">
    <property type="entry name" value="NAKATPASE"/>
</dbReference>
<dbReference type="EC" id="7.2.2.10" evidence="18"/>
<keyword evidence="7 18" id="KW-0812">Transmembrane</keyword>
<dbReference type="PANTHER" id="PTHR24093:SF245">
    <property type="entry name" value="PLASMA MEMBRANE CALCIUM-TRANSPORTING ATPASE 1"/>
    <property type="match status" value="1"/>
</dbReference>
<evidence type="ECO:0000256" key="16">
    <source>
        <dbReference type="ARBA" id="ARBA00023065"/>
    </source>
</evidence>
<evidence type="ECO:0000256" key="14">
    <source>
        <dbReference type="ARBA" id="ARBA00022967"/>
    </source>
</evidence>
<evidence type="ECO:0000256" key="2">
    <source>
        <dbReference type="ARBA" id="ARBA00006124"/>
    </source>
</evidence>
<dbReference type="NCBIfam" id="TIGR01517">
    <property type="entry name" value="ATPase-IIB_Ca"/>
    <property type="match status" value="1"/>
</dbReference>
<dbReference type="Proteomes" id="UP001652741">
    <property type="component" value="Chromosome ssa17"/>
</dbReference>
<keyword evidence="11 18" id="KW-0067">ATP-binding</keyword>
<organism evidence="21 22">
    <name type="scientific">Salmo salar</name>
    <name type="common">Atlantic salmon</name>
    <dbReference type="NCBI Taxonomy" id="8030"/>
    <lineage>
        <taxon>Eukaryota</taxon>
        <taxon>Metazoa</taxon>
        <taxon>Chordata</taxon>
        <taxon>Craniata</taxon>
        <taxon>Vertebrata</taxon>
        <taxon>Euteleostomi</taxon>
        <taxon>Actinopterygii</taxon>
        <taxon>Neopterygii</taxon>
        <taxon>Teleostei</taxon>
        <taxon>Protacanthopterygii</taxon>
        <taxon>Salmoniformes</taxon>
        <taxon>Salmonidae</taxon>
        <taxon>Salmoninae</taxon>
        <taxon>Salmo</taxon>
    </lineage>
</organism>
<evidence type="ECO:0000256" key="3">
    <source>
        <dbReference type="ARBA" id="ARBA00022448"/>
    </source>
</evidence>
<evidence type="ECO:0000256" key="18">
    <source>
        <dbReference type="RuleBase" id="RU361146"/>
    </source>
</evidence>
<keyword evidence="12" id="KW-0460">Magnesium</keyword>
<evidence type="ECO:0000256" key="13">
    <source>
        <dbReference type="ARBA" id="ARBA00022860"/>
    </source>
</evidence>
<dbReference type="CDD" id="cd02081">
    <property type="entry name" value="P-type_ATPase_Ca_PMCA-like"/>
    <property type="match status" value="1"/>
</dbReference>
<dbReference type="InterPro" id="IPR001757">
    <property type="entry name" value="P_typ_ATPase"/>
</dbReference>
<evidence type="ECO:0000256" key="8">
    <source>
        <dbReference type="ARBA" id="ARBA00022723"/>
    </source>
</evidence>
<proteinExistence type="inferred from homology"/>
<dbReference type="Pfam" id="PF00122">
    <property type="entry name" value="E1-E2_ATPase"/>
    <property type="match status" value="1"/>
</dbReference>
<dbReference type="InterPro" id="IPR008250">
    <property type="entry name" value="ATPase_P-typ_transduc_dom_A_sf"/>
</dbReference>
<feature type="transmembrane region" description="Helical" evidence="18">
    <location>
        <begin position="964"/>
        <end position="981"/>
    </location>
</feature>
<dbReference type="SFLD" id="SFLDG00002">
    <property type="entry name" value="C1.7:_P-type_atpase_like"/>
    <property type="match status" value="1"/>
</dbReference>
<reference evidence="22" key="1">
    <citation type="submission" date="2025-08" db="UniProtKB">
        <authorList>
            <consortium name="RefSeq"/>
        </authorList>
    </citation>
    <scope>IDENTIFICATION</scope>
</reference>
<feature type="transmembrane region" description="Helical" evidence="18">
    <location>
        <begin position="94"/>
        <end position="117"/>
    </location>
</feature>
<feature type="transmembrane region" description="Helical" evidence="18">
    <location>
        <begin position="1002"/>
        <end position="1023"/>
    </location>
</feature>
<dbReference type="PANTHER" id="PTHR24093">
    <property type="entry name" value="CATION TRANSPORTING ATPASE"/>
    <property type="match status" value="1"/>
</dbReference>
<dbReference type="PROSITE" id="PS00154">
    <property type="entry name" value="ATPASE_E1_E2"/>
    <property type="match status" value="1"/>
</dbReference>
<keyword evidence="5" id="KW-0597">Phosphoprotein</keyword>
<keyword evidence="8" id="KW-0479">Metal-binding</keyword>
<gene>
    <name evidence="22" type="primary">LOC106609600</name>
</gene>
<name>A0ABM3DB29_SALSA</name>
<dbReference type="GeneID" id="106609600"/>
<keyword evidence="9 18" id="KW-0547">Nucleotide-binding</keyword>
<dbReference type="InterPro" id="IPR023299">
    <property type="entry name" value="ATPase_P-typ_cyto_dom_N"/>
</dbReference>
<feature type="compositionally biased region" description="Basic and acidic residues" evidence="19">
    <location>
        <begin position="308"/>
        <end position="317"/>
    </location>
</feature>
<dbReference type="Pfam" id="PF08282">
    <property type="entry name" value="Hydrolase_3"/>
    <property type="match status" value="1"/>
</dbReference>
<feature type="region of interest" description="Disordered" evidence="19">
    <location>
        <begin position="291"/>
        <end position="328"/>
    </location>
</feature>
<feature type="transmembrane region" description="Helical" evidence="18">
    <location>
        <begin position="1035"/>
        <end position="1056"/>
    </location>
</feature>
<dbReference type="Pfam" id="PF00689">
    <property type="entry name" value="Cation_ATPase_C"/>
    <property type="match status" value="1"/>
</dbReference>
<dbReference type="SMART" id="SM00831">
    <property type="entry name" value="Cation_ATPase_N"/>
    <property type="match status" value="1"/>
</dbReference>
<dbReference type="Gene3D" id="1.20.1110.10">
    <property type="entry name" value="Calcium-transporting ATPase, transmembrane domain"/>
    <property type="match status" value="3"/>
</dbReference>
<dbReference type="InterPro" id="IPR018303">
    <property type="entry name" value="ATPase_P-typ_P_site"/>
</dbReference>
<dbReference type="SUPFAM" id="SSF81660">
    <property type="entry name" value="Metal cation-transporting ATPase, ATP-binding domain N"/>
    <property type="match status" value="1"/>
</dbReference>
<evidence type="ECO:0000256" key="5">
    <source>
        <dbReference type="ARBA" id="ARBA00022553"/>
    </source>
</evidence>
<dbReference type="SUPFAM" id="SSF56784">
    <property type="entry name" value="HAD-like"/>
    <property type="match status" value="1"/>
</dbReference>
<feature type="compositionally biased region" description="Polar residues" evidence="19">
    <location>
        <begin position="1173"/>
        <end position="1182"/>
    </location>
</feature>
<dbReference type="InterPro" id="IPR023214">
    <property type="entry name" value="HAD_sf"/>
</dbReference>
<comment type="catalytic activity">
    <reaction evidence="18">
        <text>Ca(2+)(in) + ATP + H2O = Ca(2+)(out) + ADP + phosphate + H(+)</text>
        <dbReference type="Rhea" id="RHEA:18105"/>
        <dbReference type="ChEBI" id="CHEBI:15377"/>
        <dbReference type="ChEBI" id="CHEBI:15378"/>
        <dbReference type="ChEBI" id="CHEBI:29108"/>
        <dbReference type="ChEBI" id="CHEBI:30616"/>
        <dbReference type="ChEBI" id="CHEBI:43474"/>
        <dbReference type="ChEBI" id="CHEBI:456216"/>
        <dbReference type="EC" id="7.2.2.10"/>
    </reaction>
</comment>
<keyword evidence="3 18" id="KW-0813">Transport</keyword>
<keyword evidence="10 18" id="KW-0106">Calcium</keyword>
<evidence type="ECO:0000256" key="17">
    <source>
        <dbReference type="ARBA" id="ARBA00023136"/>
    </source>
</evidence>
<dbReference type="Pfam" id="PF12424">
    <property type="entry name" value="ATP_Ca_trans_C"/>
    <property type="match status" value="1"/>
</dbReference>
<dbReference type="SFLD" id="SFLDS00003">
    <property type="entry name" value="Haloacid_Dehalogenase"/>
    <property type="match status" value="1"/>
</dbReference>
<keyword evidence="17 18" id="KW-0472">Membrane</keyword>
<feature type="transmembrane region" description="Helical" evidence="18">
    <location>
        <begin position="414"/>
        <end position="440"/>
    </location>
</feature>
<comment type="caution">
    <text evidence="18">Lacks conserved residue(s) required for the propagation of feature annotation.</text>
</comment>
<dbReference type="Gene3D" id="3.40.1110.10">
    <property type="entry name" value="Calcium-transporting ATPase, cytoplasmic domain N"/>
    <property type="match status" value="1"/>
</dbReference>
<comment type="subcellular location">
    <subcellularLocation>
        <location evidence="1">Cell membrane</location>
        <topology evidence="1">Multi-pass membrane protein</topology>
    </subcellularLocation>
    <subcellularLocation>
        <location evidence="18">Membrane</location>
        <topology evidence="18">Multi-pass membrane protein</topology>
    </subcellularLocation>
</comment>
<feature type="transmembrane region" description="Helical" evidence="18">
    <location>
        <begin position="927"/>
        <end position="944"/>
    </location>
</feature>
<evidence type="ECO:0000256" key="11">
    <source>
        <dbReference type="ARBA" id="ARBA00022840"/>
    </source>
</evidence>
<dbReference type="InterPro" id="IPR006068">
    <property type="entry name" value="ATPase_P-typ_cation-transptr_C"/>
</dbReference>
<feature type="region of interest" description="Disordered" evidence="19">
    <location>
        <begin position="1146"/>
        <end position="1236"/>
    </location>
</feature>
<dbReference type="SFLD" id="SFLDF00027">
    <property type="entry name" value="p-type_atpase"/>
    <property type="match status" value="1"/>
</dbReference>
<keyword evidence="6 18" id="KW-0109">Calcium transport</keyword>
<dbReference type="InterPro" id="IPR006408">
    <property type="entry name" value="P-type_ATPase_IIB"/>
</dbReference>
<evidence type="ECO:0000313" key="22">
    <source>
        <dbReference type="RefSeq" id="XP_045556011.1"/>
    </source>
</evidence>
<keyword evidence="4" id="KW-1003">Cell membrane</keyword>
<dbReference type="InterPro" id="IPR022141">
    <property type="entry name" value="ATP_Ca_trans_C"/>
</dbReference>